<sequence length="249" mass="25644">MPDSTIAPQPGPAAATPPPATPEDEGGVTWLGWAAVAGLLAGGAVLLVLRRRRTAEPEQAAPVPPTPLPVPVRTPVPPPAPRIVPTSAAHPAAGLAEVELHIVAERLSLSLMNATLTFQLTLRHAGATPLTGVTLHGDLIAAHGALSQEEQLGGPAADAPMIARLPDLSEEARTIRGEVRLPLAQVNAIRQGRSNLLVPLLRLALETEGQGRRTLTALVGPPGQGGQVQPVLLDAGPRVITPLLARVLG</sequence>
<keyword evidence="2" id="KW-1133">Transmembrane helix</keyword>
<evidence type="ECO:0000256" key="2">
    <source>
        <dbReference type="SAM" id="Phobius"/>
    </source>
</evidence>
<feature type="region of interest" description="Disordered" evidence="1">
    <location>
        <begin position="1"/>
        <end position="27"/>
    </location>
</feature>
<protein>
    <submittedName>
        <fullName evidence="3">Uncharacterized protein</fullName>
    </submittedName>
</protein>
<keyword evidence="4" id="KW-1185">Reference proteome</keyword>
<organism evidence="3 4">
    <name type="scientific">Croceibacterium mercuriale</name>
    <dbReference type="NCBI Taxonomy" id="1572751"/>
    <lineage>
        <taxon>Bacteria</taxon>
        <taxon>Pseudomonadati</taxon>
        <taxon>Pseudomonadota</taxon>
        <taxon>Alphaproteobacteria</taxon>
        <taxon>Sphingomonadales</taxon>
        <taxon>Erythrobacteraceae</taxon>
        <taxon>Croceibacterium</taxon>
    </lineage>
</organism>
<evidence type="ECO:0000313" key="4">
    <source>
        <dbReference type="Proteomes" id="UP000030988"/>
    </source>
</evidence>
<name>A0A0B2C2P9_9SPHN</name>
<proteinExistence type="predicted"/>
<keyword evidence="2" id="KW-0812">Transmembrane</keyword>
<dbReference type="Proteomes" id="UP000030988">
    <property type="component" value="Unassembled WGS sequence"/>
</dbReference>
<reference evidence="3 4" key="1">
    <citation type="submission" date="2014-11" db="EMBL/GenBank/DDBJ databases">
        <title>Draft genome sequence of Kirrobacter mercurialis.</title>
        <authorList>
            <person name="Coil D.A."/>
            <person name="Eisen J.A."/>
        </authorList>
    </citation>
    <scope>NUCLEOTIDE SEQUENCE [LARGE SCALE GENOMIC DNA]</scope>
    <source>
        <strain evidence="3 4">Coronado</strain>
    </source>
</reference>
<gene>
    <name evidence="3" type="ORF">PK98_08475</name>
</gene>
<dbReference type="AlphaFoldDB" id="A0A0B2C2P9"/>
<evidence type="ECO:0000256" key="1">
    <source>
        <dbReference type="SAM" id="MobiDB-lite"/>
    </source>
</evidence>
<comment type="caution">
    <text evidence="3">The sequence shown here is derived from an EMBL/GenBank/DDBJ whole genome shotgun (WGS) entry which is preliminary data.</text>
</comment>
<feature type="transmembrane region" description="Helical" evidence="2">
    <location>
        <begin position="30"/>
        <end position="49"/>
    </location>
</feature>
<dbReference type="STRING" id="1572751.PK98_08475"/>
<evidence type="ECO:0000313" key="3">
    <source>
        <dbReference type="EMBL" id="KHL26450.1"/>
    </source>
</evidence>
<keyword evidence="2" id="KW-0472">Membrane</keyword>
<accession>A0A0B2C2P9</accession>
<feature type="compositionally biased region" description="Pro residues" evidence="1">
    <location>
        <begin position="9"/>
        <end position="21"/>
    </location>
</feature>
<dbReference type="EMBL" id="JTDN01000001">
    <property type="protein sequence ID" value="KHL26450.1"/>
    <property type="molecule type" value="Genomic_DNA"/>
</dbReference>